<dbReference type="RefSeq" id="WP_264843106.1">
    <property type="nucleotide sequence ID" value="NZ_AP025628.1"/>
</dbReference>
<evidence type="ECO:0000256" key="1">
    <source>
        <dbReference type="ARBA" id="ARBA00022448"/>
    </source>
</evidence>
<gene>
    <name evidence="5" type="ORF">caldi_00730</name>
</gene>
<keyword evidence="1" id="KW-0813">Transport</keyword>
<dbReference type="PROSITE" id="PS50893">
    <property type="entry name" value="ABC_TRANSPORTER_2"/>
    <property type="match status" value="1"/>
</dbReference>
<dbReference type="FunFam" id="3.40.50.300:FF:000421">
    <property type="entry name" value="Branched-chain amino acid ABC transporter ATP-binding protein"/>
    <property type="match status" value="1"/>
</dbReference>
<dbReference type="PANTHER" id="PTHR45772:SF7">
    <property type="entry name" value="AMINO ACID ABC TRANSPORTER ATP-BINDING PROTEIN"/>
    <property type="match status" value="1"/>
</dbReference>
<sequence>MLLRTEGLTRHFGGMAALDGVDVEVREGEILAVIGPNGAGKTTFFNVISGLLRPTQGRVMFRGQDITHLPAHEVARRGIARTFQTPTLFMESRVIDNVMVGHRLHTRSGFWDAILRTPRHRREENESLERGMAALETVGLDHAADLPVRSLSQEARKRLAIALALATGPRLLLLDEPTAGLHADETGTIARLIEKIRASGITVCLIEHKMRMVMGLADRIVVLSYGRKIAEGTPREIASDPAVVEAYLGGEHVA</sequence>
<dbReference type="AlphaFoldDB" id="A0AA35G768"/>
<dbReference type="PANTHER" id="PTHR45772">
    <property type="entry name" value="CONSERVED COMPONENT OF ABC TRANSPORTER FOR NATURAL AMINO ACIDS-RELATED"/>
    <property type="match status" value="1"/>
</dbReference>
<dbReference type="EMBL" id="AP025628">
    <property type="protein sequence ID" value="BDG58983.1"/>
    <property type="molecule type" value="Genomic_DNA"/>
</dbReference>
<dbReference type="GO" id="GO:0005524">
    <property type="term" value="F:ATP binding"/>
    <property type="evidence" value="ECO:0007669"/>
    <property type="project" value="UniProtKB-KW"/>
</dbReference>
<dbReference type="GO" id="GO:0015192">
    <property type="term" value="F:L-phenylalanine transmembrane transporter activity"/>
    <property type="evidence" value="ECO:0007669"/>
    <property type="project" value="TreeGrafter"/>
</dbReference>
<dbReference type="Pfam" id="PF00005">
    <property type="entry name" value="ABC_tran"/>
    <property type="match status" value="1"/>
</dbReference>
<keyword evidence="2" id="KW-0547">Nucleotide-binding</keyword>
<dbReference type="SUPFAM" id="SSF52540">
    <property type="entry name" value="P-loop containing nucleoside triphosphate hydrolases"/>
    <property type="match status" value="1"/>
</dbReference>
<dbReference type="GO" id="GO:0015808">
    <property type="term" value="P:L-alanine transport"/>
    <property type="evidence" value="ECO:0007669"/>
    <property type="project" value="TreeGrafter"/>
</dbReference>
<dbReference type="GO" id="GO:0042941">
    <property type="term" value="P:D-alanine transmembrane transport"/>
    <property type="evidence" value="ECO:0007669"/>
    <property type="project" value="TreeGrafter"/>
</dbReference>
<dbReference type="GO" id="GO:0016887">
    <property type="term" value="F:ATP hydrolysis activity"/>
    <property type="evidence" value="ECO:0007669"/>
    <property type="project" value="InterPro"/>
</dbReference>
<evidence type="ECO:0000313" key="5">
    <source>
        <dbReference type="EMBL" id="BDG58983.1"/>
    </source>
</evidence>
<dbReference type="Proteomes" id="UP001163687">
    <property type="component" value="Chromosome"/>
</dbReference>
<evidence type="ECO:0000256" key="2">
    <source>
        <dbReference type="ARBA" id="ARBA00022741"/>
    </source>
</evidence>
<dbReference type="CDD" id="cd03219">
    <property type="entry name" value="ABC_Mj1267_LivG_branched"/>
    <property type="match status" value="1"/>
</dbReference>
<keyword evidence="6" id="KW-1185">Reference proteome</keyword>
<protein>
    <submittedName>
        <fullName evidence="5">ABC transporter ATP-binding protein</fullName>
    </submittedName>
</protein>
<dbReference type="Gene3D" id="3.40.50.300">
    <property type="entry name" value="P-loop containing nucleotide triphosphate hydrolases"/>
    <property type="match status" value="1"/>
</dbReference>
<dbReference type="GO" id="GO:0005304">
    <property type="term" value="F:L-valine transmembrane transporter activity"/>
    <property type="evidence" value="ECO:0007669"/>
    <property type="project" value="TreeGrafter"/>
</dbReference>
<dbReference type="GO" id="GO:1903805">
    <property type="term" value="P:L-valine import across plasma membrane"/>
    <property type="evidence" value="ECO:0007669"/>
    <property type="project" value="TreeGrafter"/>
</dbReference>
<evidence type="ECO:0000256" key="3">
    <source>
        <dbReference type="ARBA" id="ARBA00022840"/>
    </source>
</evidence>
<dbReference type="InterPro" id="IPR051120">
    <property type="entry name" value="ABC_AA/LPS_Transport"/>
</dbReference>
<dbReference type="SMART" id="SM00382">
    <property type="entry name" value="AAA"/>
    <property type="match status" value="1"/>
</dbReference>
<keyword evidence="3 5" id="KW-0067">ATP-binding</keyword>
<dbReference type="GO" id="GO:0015188">
    <property type="term" value="F:L-isoleucine transmembrane transporter activity"/>
    <property type="evidence" value="ECO:0007669"/>
    <property type="project" value="TreeGrafter"/>
</dbReference>
<evidence type="ECO:0000313" key="6">
    <source>
        <dbReference type="Proteomes" id="UP001163687"/>
    </source>
</evidence>
<dbReference type="Pfam" id="PF12399">
    <property type="entry name" value="BCA_ABC_TP_C"/>
    <property type="match status" value="1"/>
</dbReference>
<reference evidence="5" key="1">
    <citation type="submission" date="2022-03" db="EMBL/GenBank/DDBJ databases">
        <title>Complete genome sequence of Caldinitratiruptor microaerophilus.</title>
        <authorList>
            <person name="Mukaiyama R."/>
            <person name="Nishiyama T."/>
            <person name="Ueda K."/>
        </authorList>
    </citation>
    <scope>NUCLEOTIDE SEQUENCE</scope>
    <source>
        <strain evidence="5">JCM 16183</strain>
    </source>
</reference>
<evidence type="ECO:0000259" key="4">
    <source>
        <dbReference type="PROSITE" id="PS50893"/>
    </source>
</evidence>
<dbReference type="GO" id="GO:1903806">
    <property type="term" value="P:L-isoleucine import across plasma membrane"/>
    <property type="evidence" value="ECO:0007669"/>
    <property type="project" value="TreeGrafter"/>
</dbReference>
<dbReference type="InterPro" id="IPR027417">
    <property type="entry name" value="P-loop_NTPase"/>
</dbReference>
<dbReference type="GO" id="GO:0005886">
    <property type="term" value="C:plasma membrane"/>
    <property type="evidence" value="ECO:0007669"/>
    <property type="project" value="TreeGrafter"/>
</dbReference>
<proteinExistence type="predicted"/>
<dbReference type="KEGG" id="cmic:caldi_00730"/>
<accession>A0AA35G768</accession>
<name>A0AA35G768_9FIRM</name>
<organism evidence="5 6">
    <name type="scientific">Caldinitratiruptor microaerophilus</name>
    <dbReference type="NCBI Taxonomy" id="671077"/>
    <lineage>
        <taxon>Bacteria</taxon>
        <taxon>Bacillati</taxon>
        <taxon>Bacillota</taxon>
        <taxon>Clostridia</taxon>
        <taxon>Eubacteriales</taxon>
        <taxon>Symbiobacteriaceae</taxon>
        <taxon>Caldinitratiruptor</taxon>
    </lineage>
</organism>
<dbReference type="InterPro" id="IPR003593">
    <property type="entry name" value="AAA+_ATPase"/>
</dbReference>
<dbReference type="InterPro" id="IPR003439">
    <property type="entry name" value="ABC_transporter-like_ATP-bd"/>
</dbReference>
<dbReference type="InterPro" id="IPR032823">
    <property type="entry name" value="BCA_ABC_TP_C"/>
</dbReference>
<feature type="domain" description="ABC transporter" evidence="4">
    <location>
        <begin position="3"/>
        <end position="250"/>
    </location>
</feature>